<sequence length="414" mass="42645">MTLADPSTRTLLDLAEAKQRSADAVRSWEQRLVEISHEIHDDPEIAFKEVKAANLVAGALRDAGFTATVGAFGVDTAIDASFGDGEFVVAICAEYDALPVIGHACGHNVIAAAGLGAAIALAAIADDAGLTVKLLGTPAEEHGGGKVLMLEGGAWEDATVSLMVHGAPGIDVRCESFATQAVDRFQITYTGRPAHAAAAPDKGVNALDAATIALTAIGLLRQQLPGTVRTAAVITQGGEVTNIIPARTVLQAEVRSFDLDELRDAKRRVMACFEAGALASGCSWEQVRTEPRYDPLVQEPLLADAWNDALTELGREPIAFSGMAGGSTDMGNVSQVVPSIHPGIAIIGSTSAPHTEGFAADAATPAADRAVIDSAIGLAWAAATAALTPSSRADLLARQAARPAGATTHPQGEE</sequence>
<organism evidence="3 4">
    <name type="scientific">Microbacterium foliorum</name>
    <dbReference type="NCBI Taxonomy" id="104336"/>
    <lineage>
        <taxon>Bacteria</taxon>
        <taxon>Bacillati</taxon>
        <taxon>Actinomycetota</taxon>
        <taxon>Actinomycetes</taxon>
        <taxon>Micrococcales</taxon>
        <taxon>Microbacteriaceae</taxon>
        <taxon>Microbacterium</taxon>
    </lineage>
</organism>
<dbReference type="Pfam" id="PF07687">
    <property type="entry name" value="M20_dimer"/>
    <property type="match status" value="1"/>
</dbReference>
<dbReference type="InterPro" id="IPR036264">
    <property type="entry name" value="Bact_exopeptidase_dim_dom"/>
</dbReference>
<protein>
    <recommendedName>
        <fullName evidence="1">Peptidase M20 domain-containing protein 2</fullName>
    </recommendedName>
</protein>
<dbReference type="Pfam" id="PF01546">
    <property type="entry name" value="Peptidase_M20"/>
    <property type="match status" value="1"/>
</dbReference>
<dbReference type="PANTHER" id="PTHR30575">
    <property type="entry name" value="PEPTIDASE M20"/>
    <property type="match status" value="1"/>
</dbReference>
<dbReference type="SUPFAM" id="SSF55031">
    <property type="entry name" value="Bacterial exopeptidase dimerisation domain"/>
    <property type="match status" value="1"/>
</dbReference>
<dbReference type="InterPro" id="IPR002933">
    <property type="entry name" value="Peptidase_M20"/>
</dbReference>
<dbReference type="InterPro" id="IPR017439">
    <property type="entry name" value="Amidohydrolase"/>
</dbReference>
<keyword evidence="4" id="KW-1185">Reference proteome</keyword>
<dbReference type="NCBIfam" id="TIGR01891">
    <property type="entry name" value="amidohydrolases"/>
    <property type="match status" value="1"/>
</dbReference>
<dbReference type="RefSeq" id="WP_309692918.1">
    <property type="nucleotide sequence ID" value="NZ_JAVIZQ010000001.1"/>
</dbReference>
<name>A0ABU1HWE3_9MICO</name>
<accession>A0ABU1HWE3</accession>
<dbReference type="CDD" id="cd03887">
    <property type="entry name" value="M20_Acy1L2"/>
    <property type="match status" value="1"/>
</dbReference>
<evidence type="ECO:0000313" key="3">
    <source>
        <dbReference type="EMBL" id="MDR6143624.1"/>
    </source>
</evidence>
<dbReference type="Proteomes" id="UP001249291">
    <property type="component" value="Unassembled WGS sequence"/>
</dbReference>
<gene>
    <name evidence="3" type="ORF">QE375_003178</name>
</gene>
<proteinExistence type="inferred from homology"/>
<dbReference type="EMBL" id="JAVIZQ010000001">
    <property type="protein sequence ID" value="MDR6143624.1"/>
    <property type="molecule type" value="Genomic_DNA"/>
</dbReference>
<evidence type="ECO:0000259" key="2">
    <source>
        <dbReference type="Pfam" id="PF07687"/>
    </source>
</evidence>
<dbReference type="InterPro" id="IPR017144">
    <property type="entry name" value="Xaa-Arg_dipeptidase"/>
</dbReference>
<comment type="similarity">
    <text evidence="1">Belongs to the peptidase M20A family.</text>
</comment>
<dbReference type="InterPro" id="IPR011650">
    <property type="entry name" value="Peptidase_M20_dimer"/>
</dbReference>
<evidence type="ECO:0000256" key="1">
    <source>
        <dbReference type="PIRNR" id="PIRNR037226"/>
    </source>
</evidence>
<dbReference type="SUPFAM" id="SSF53187">
    <property type="entry name" value="Zn-dependent exopeptidases"/>
    <property type="match status" value="1"/>
</dbReference>
<dbReference type="Gene3D" id="3.40.630.10">
    <property type="entry name" value="Zn peptidases"/>
    <property type="match status" value="1"/>
</dbReference>
<dbReference type="InterPro" id="IPR052030">
    <property type="entry name" value="Peptidase_M20/M20A_hydrolases"/>
</dbReference>
<dbReference type="Gene3D" id="3.30.70.360">
    <property type="match status" value="1"/>
</dbReference>
<comment type="caution">
    <text evidence="3">The sequence shown here is derived from an EMBL/GenBank/DDBJ whole genome shotgun (WGS) entry which is preliminary data.</text>
</comment>
<evidence type="ECO:0000313" key="4">
    <source>
        <dbReference type="Proteomes" id="UP001249291"/>
    </source>
</evidence>
<dbReference type="PANTHER" id="PTHR30575:SF0">
    <property type="entry name" value="XAA-ARG DIPEPTIDASE"/>
    <property type="match status" value="1"/>
</dbReference>
<reference evidence="3 4" key="1">
    <citation type="submission" date="2023-08" db="EMBL/GenBank/DDBJ databases">
        <title>Functional and genomic diversity of the sorghum phyllosphere microbiome.</title>
        <authorList>
            <person name="Shade A."/>
        </authorList>
    </citation>
    <scope>NUCLEOTIDE SEQUENCE [LARGE SCALE GENOMIC DNA]</scope>
    <source>
        <strain evidence="3 4">SORGH_AS_0445</strain>
    </source>
</reference>
<dbReference type="PIRSF" id="PIRSF037226">
    <property type="entry name" value="Amidohydrolase_ACY1L2_prd"/>
    <property type="match status" value="1"/>
</dbReference>
<feature type="domain" description="Peptidase M20 dimerisation" evidence="2">
    <location>
        <begin position="184"/>
        <end position="275"/>
    </location>
</feature>